<dbReference type="InterPro" id="IPR001296">
    <property type="entry name" value="Glyco_trans_1"/>
</dbReference>
<dbReference type="Pfam" id="PF13439">
    <property type="entry name" value="Glyco_transf_4"/>
    <property type="match status" value="1"/>
</dbReference>
<accession>A0A192H2F4</accession>
<dbReference type="Proteomes" id="UP000078582">
    <property type="component" value="Chromosome"/>
</dbReference>
<dbReference type="Gene3D" id="3.40.50.2000">
    <property type="entry name" value="Glycogen Phosphorylase B"/>
    <property type="match status" value="2"/>
</dbReference>
<dbReference type="SUPFAM" id="SSF53756">
    <property type="entry name" value="UDP-Glycosyltransferase/glycogen phosphorylase"/>
    <property type="match status" value="1"/>
</dbReference>
<dbReference type="OrthoDB" id="9804196at2"/>
<evidence type="ECO:0000313" key="4">
    <source>
        <dbReference type="Proteomes" id="UP000078582"/>
    </source>
</evidence>
<gene>
    <name evidence="3" type="ORF">AYR53_07050</name>
</gene>
<evidence type="ECO:0000313" key="3">
    <source>
        <dbReference type="EMBL" id="ANK62545.1"/>
    </source>
</evidence>
<evidence type="ECO:0008006" key="5">
    <source>
        <dbReference type="Google" id="ProtNLM"/>
    </source>
</evidence>
<dbReference type="PANTHER" id="PTHR45947:SF3">
    <property type="entry name" value="SULFOQUINOVOSYL TRANSFERASE SQD2"/>
    <property type="match status" value="1"/>
</dbReference>
<dbReference type="GO" id="GO:0016757">
    <property type="term" value="F:glycosyltransferase activity"/>
    <property type="evidence" value="ECO:0007669"/>
    <property type="project" value="InterPro"/>
</dbReference>
<organism evidence="3 4">
    <name type="scientific">Loigolactobacillus backii</name>
    <dbReference type="NCBI Taxonomy" id="375175"/>
    <lineage>
        <taxon>Bacteria</taxon>
        <taxon>Bacillati</taxon>
        <taxon>Bacillota</taxon>
        <taxon>Bacilli</taxon>
        <taxon>Lactobacillales</taxon>
        <taxon>Lactobacillaceae</taxon>
        <taxon>Loigolactobacillus</taxon>
    </lineage>
</organism>
<reference evidence="3 4" key="1">
    <citation type="submission" date="2016-03" db="EMBL/GenBank/DDBJ databases">
        <title>Pediococcus and Lactobacillus from brewery environment - whole genome sequencing and assembly.</title>
        <authorList>
            <person name="Behr J."/>
            <person name="Geissler A.J."/>
            <person name="Vogel R.F."/>
        </authorList>
    </citation>
    <scope>NUCLEOTIDE SEQUENCE [LARGE SCALE GENOMIC DNA]</scope>
    <source>
        <strain evidence="3 4">TMW 1.1989</strain>
    </source>
</reference>
<dbReference type="InterPro" id="IPR050194">
    <property type="entry name" value="Glycosyltransferase_grp1"/>
</dbReference>
<dbReference type="RefSeq" id="WP_068280991.1">
    <property type="nucleotide sequence ID" value="NZ_CP014873.1"/>
</dbReference>
<dbReference type="EMBL" id="CP014873">
    <property type="protein sequence ID" value="ANK62545.1"/>
    <property type="molecule type" value="Genomic_DNA"/>
</dbReference>
<evidence type="ECO:0000259" key="2">
    <source>
        <dbReference type="Pfam" id="PF13439"/>
    </source>
</evidence>
<name>A0A192H2F4_9LACO</name>
<dbReference type="Pfam" id="PF00534">
    <property type="entry name" value="Glycos_transf_1"/>
    <property type="match status" value="1"/>
</dbReference>
<proteinExistence type="predicted"/>
<sequence length="373" mass="42399">MKRVLIVGDFLHGSGVTSFILNAFGNINDQQIQFEALANAGSSEMKAEIEAKYGWPMTVIPAANQGLHSHLKAWHQFLKANRGRYDAVHFNYSAMWNFLPLMMAKHYGAKQITLHSHNTYFGTDGSAAKLRVLKLLHNFGKWYVCHFVATDFVAVSKEAAQWLFTGSIVKRQRYHLIRNGINLAKFNFDPEKRRRLRQAANLDGKHVYANVGVFEKRKNQQFLIKIFAKIAVQDPQAILYLIGTGPLETLLKQQVKAAKLTDQVQFLGRRSDMADLYQVMDYLIFPSLHEGLSMVFVEAQAAGLTIFPSAEIPLDRYDHEIVFPISLSKSANQWAEVIGQHQNSERRQGHIAALRRLGYDEKQTVKAIHALYQ</sequence>
<feature type="domain" description="Glycosyltransferase subfamily 4-like N-terminal" evidence="2">
    <location>
        <begin position="15"/>
        <end position="184"/>
    </location>
</feature>
<evidence type="ECO:0000259" key="1">
    <source>
        <dbReference type="Pfam" id="PF00534"/>
    </source>
</evidence>
<dbReference type="GeneID" id="42982008"/>
<dbReference type="AlphaFoldDB" id="A0A192H2F4"/>
<dbReference type="PANTHER" id="PTHR45947">
    <property type="entry name" value="SULFOQUINOVOSYL TRANSFERASE SQD2"/>
    <property type="match status" value="1"/>
</dbReference>
<keyword evidence="4" id="KW-1185">Reference proteome</keyword>
<dbReference type="STRING" id="375175.AYR53_07050"/>
<dbReference type="InterPro" id="IPR028098">
    <property type="entry name" value="Glyco_trans_4-like_N"/>
</dbReference>
<protein>
    <recommendedName>
        <fullName evidence="5">Glycosyl transferase family 1 domain-containing protein</fullName>
    </recommendedName>
</protein>
<feature type="domain" description="Glycosyl transferase family 1" evidence="1">
    <location>
        <begin position="195"/>
        <end position="307"/>
    </location>
</feature>